<dbReference type="Pfam" id="PF22784">
    <property type="entry name" value="PTP-SAK"/>
    <property type="match status" value="1"/>
</dbReference>
<dbReference type="SMART" id="SM00404">
    <property type="entry name" value="PTPc_motif"/>
    <property type="match status" value="1"/>
</dbReference>
<dbReference type="RefSeq" id="WP_125670476.1">
    <property type="nucleotide sequence ID" value="NZ_RCOS01000030.1"/>
</dbReference>
<dbReference type="InterPro" id="IPR016130">
    <property type="entry name" value="Tyr_Pase_AS"/>
</dbReference>
<evidence type="ECO:0000313" key="4">
    <source>
        <dbReference type="EMBL" id="RSN77702.1"/>
    </source>
</evidence>
<evidence type="ECO:0000259" key="3">
    <source>
        <dbReference type="PROSITE" id="PS50056"/>
    </source>
</evidence>
<dbReference type="Proteomes" id="UP000316217">
    <property type="component" value="Unassembled WGS sequence"/>
</dbReference>
<dbReference type="PROSITE" id="PS50054">
    <property type="entry name" value="TYR_PHOSPHATASE_DUAL"/>
    <property type="match status" value="1"/>
</dbReference>
<feature type="domain" description="Tyrosine specific protein phosphatases" evidence="3">
    <location>
        <begin position="72"/>
        <end position="137"/>
    </location>
</feature>
<proteinExistence type="predicted"/>
<evidence type="ECO:0000313" key="7">
    <source>
        <dbReference type="Proteomes" id="UP000316217"/>
    </source>
</evidence>
<dbReference type="InterPro" id="IPR020422">
    <property type="entry name" value="TYR_PHOSPHATASE_DUAL_dom"/>
</dbReference>
<dbReference type="AlphaFoldDB" id="A0A3R9RSM1"/>
<sequence length="153" mass="17824">MRPPRNFSWVNNWLAASAIPDDIRQILWLKERGFEFIISLEELDKEIESFIEEVGIKRFYFPVEDFSAPSVDDLMRITDLLMELEGRKVLIHCYAGCGRTGTVLAAYMIRKGMSAEEAISYVRSMRPCSIETEEQELSLIYFEMASRAKMPYY</sequence>
<keyword evidence="6" id="KW-1185">Reference proteome</keyword>
<dbReference type="Proteomes" id="UP000277582">
    <property type="component" value="Unassembled WGS sequence"/>
</dbReference>
<dbReference type="EMBL" id="RXII01000035">
    <property type="protein sequence ID" value="RZN62778.1"/>
    <property type="molecule type" value="Genomic_DNA"/>
</dbReference>
<evidence type="ECO:0000256" key="1">
    <source>
        <dbReference type="ARBA" id="ARBA00022801"/>
    </source>
</evidence>
<reference evidence="4 6" key="1">
    <citation type="submission" date="2018-10" db="EMBL/GenBank/DDBJ databases">
        <title>Co-occurring genomic capacity for anaerobic methane metabolism and dissimilatory sulfite reduction discovered in the Korarchaeota.</title>
        <authorList>
            <person name="Mckay L.J."/>
            <person name="Dlakic M."/>
            <person name="Fields M.W."/>
            <person name="Delmont T.O."/>
            <person name="Eren A.M."/>
            <person name="Jay Z.J."/>
            <person name="Klingelsmith K.B."/>
            <person name="Rusch D.B."/>
            <person name="Inskeep W.P."/>
        </authorList>
    </citation>
    <scope>NUCLEOTIDE SEQUENCE [LARGE SCALE GENOMIC DNA]</scope>
    <source>
        <strain evidence="4 6">MDKW</strain>
    </source>
</reference>
<dbReference type="InterPro" id="IPR000242">
    <property type="entry name" value="PTP_cat"/>
</dbReference>
<keyword evidence="1" id="KW-0378">Hydrolase</keyword>
<dbReference type="GO" id="GO:0004725">
    <property type="term" value="F:protein tyrosine phosphatase activity"/>
    <property type="evidence" value="ECO:0007669"/>
    <property type="project" value="InterPro"/>
</dbReference>
<dbReference type="InterPro" id="IPR003595">
    <property type="entry name" value="Tyr_Pase_cat"/>
</dbReference>
<comment type="caution">
    <text evidence="4">The sequence shown here is derived from an EMBL/GenBank/DDBJ whole genome shotgun (WGS) entry which is preliminary data.</text>
</comment>
<dbReference type="PROSITE" id="PS50056">
    <property type="entry name" value="TYR_PHOSPHATASE_2"/>
    <property type="match status" value="1"/>
</dbReference>
<dbReference type="FunFam" id="3.90.190.10:FF:000157">
    <property type="entry name" value="Protein-tyrosine phosphatase"/>
    <property type="match status" value="1"/>
</dbReference>
<evidence type="ECO:0000259" key="2">
    <source>
        <dbReference type="PROSITE" id="PS50054"/>
    </source>
</evidence>
<dbReference type="PANTHER" id="PTHR23339">
    <property type="entry name" value="TYROSINE SPECIFIC PROTEIN PHOSPHATASE AND DUAL SPECIFICITY PROTEIN PHOSPHATASE"/>
    <property type="match status" value="1"/>
</dbReference>
<dbReference type="InterPro" id="IPR050561">
    <property type="entry name" value="PTP"/>
</dbReference>
<evidence type="ECO:0000313" key="5">
    <source>
        <dbReference type="EMBL" id="RZN62778.1"/>
    </source>
</evidence>
<gene>
    <name evidence="4" type="ORF">D6D85_02460</name>
    <name evidence="5" type="ORF">EF810_01965</name>
</gene>
<dbReference type="SMART" id="SM00195">
    <property type="entry name" value="DSPc"/>
    <property type="match status" value="1"/>
</dbReference>
<organism evidence="4 6">
    <name type="scientific">Candidatus Methanodesulfokora washburnensis</name>
    <dbReference type="NCBI Taxonomy" id="2478471"/>
    <lineage>
        <taxon>Archaea</taxon>
        <taxon>Thermoproteota</taxon>
        <taxon>Candidatus Korarchaeia</taxon>
        <taxon>Candidatus Korarchaeia incertae sedis</taxon>
        <taxon>Candidatus Methanodesulfokora</taxon>
    </lineage>
</organism>
<accession>A0A3R9RSM1</accession>
<dbReference type="Gene3D" id="3.90.190.10">
    <property type="entry name" value="Protein tyrosine phosphatase superfamily"/>
    <property type="match status" value="1"/>
</dbReference>
<dbReference type="OrthoDB" id="117569at2157"/>
<dbReference type="PRINTS" id="PR00700">
    <property type="entry name" value="PRTYPHPHTASE"/>
</dbReference>
<dbReference type="InterPro" id="IPR057023">
    <property type="entry name" value="PTP-SAK"/>
</dbReference>
<feature type="domain" description="Tyrosine-protein phosphatase" evidence="2">
    <location>
        <begin position="6"/>
        <end position="148"/>
    </location>
</feature>
<dbReference type="EMBL" id="RCOS01000030">
    <property type="protein sequence ID" value="RSN77702.1"/>
    <property type="molecule type" value="Genomic_DNA"/>
</dbReference>
<evidence type="ECO:0000313" key="6">
    <source>
        <dbReference type="Proteomes" id="UP000277582"/>
    </source>
</evidence>
<dbReference type="SUPFAM" id="SSF52799">
    <property type="entry name" value="(Phosphotyrosine protein) phosphatases II"/>
    <property type="match status" value="1"/>
</dbReference>
<dbReference type="InterPro" id="IPR029021">
    <property type="entry name" value="Prot-tyrosine_phosphatase-like"/>
</dbReference>
<name>A0A3R9RSM1_9CREN</name>
<protein>
    <submittedName>
        <fullName evidence="4">Uncharacterized protein</fullName>
    </submittedName>
</protein>
<reference evidence="5 7" key="2">
    <citation type="journal article" date="2019" name="Nat. Microbiol.">
        <title>Wide diversity of methane and short-chain alkane metabolisms in uncultured archaea.</title>
        <authorList>
            <person name="Borrel G."/>
            <person name="Adam P.S."/>
            <person name="McKay L.J."/>
            <person name="Chen L.X."/>
            <person name="Sierra-Garcia I.N."/>
            <person name="Sieber C.M."/>
            <person name="Letourneur Q."/>
            <person name="Ghozlane A."/>
            <person name="Andersen G.L."/>
            <person name="Li W.J."/>
            <person name="Hallam S.J."/>
            <person name="Muyzer G."/>
            <person name="de Oliveira V.M."/>
            <person name="Inskeep W.P."/>
            <person name="Banfield J.F."/>
            <person name="Gribaldo S."/>
        </authorList>
    </citation>
    <scope>NUCLEOTIDE SEQUENCE [LARGE SCALE GENOMIC DNA]</scope>
    <source>
        <strain evidence="5">NM4</strain>
    </source>
</reference>
<dbReference type="InterPro" id="IPR000387">
    <property type="entry name" value="Tyr_Pase_dom"/>
</dbReference>
<dbReference type="PROSITE" id="PS00383">
    <property type="entry name" value="TYR_PHOSPHATASE_1"/>
    <property type="match status" value="1"/>
</dbReference>